<sequence>MSYLFVYFKKVTNFAARYSMNNNIKISIYNEKNIPTL</sequence>
<organism evidence="1 2">
    <name type="scientific">Phocaeicola massiliensis B84634 = Timone 84634 = DSM 17679 = JCM 13223</name>
    <dbReference type="NCBI Taxonomy" id="1121098"/>
    <lineage>
        <taxon>Bacteria</taxon>
        <taxon>Pseudomonadati</taxon>
        <taxon>Bacteroidota</taxon>
        <taxon>Bacteroidia</taxon>
        <taxon>Bacteroidales</taxon>
        <taxon>Bacteroidaceae</taxon>
        <taxon>Phocaeicola</taxon>
    </lineage>
</organism>
<evidence type="ECO:0000313" key="1">
    <source>
        <dbReference type="EMBL" id="EOA53992.1"/>
    </source>
</evidence>
<comment type="caution">
    <text evidence="1">The sequence shown here is derived from an EMBL/GenBank/DDBJ whole genome shotgun (WGS) entry which is preliminary data.</text>
</comment>
<evidence type="ECO:0000313" key="2">
    <source>
        <dbReference type="Proteomes" id="UP000017831"/>
    </source>
</evidence>
<dbReference type="HOGENOM" id="CLU_220198_0_0_10"/>
<reference evidence="1 2" key="1">
    <citation type="submission" date="2013-04" db="EMBL/GenBank/DDBJ databases">
        <title>The Genome Sequence of Bacteroides massiliensis DSM 17679.</title>
        <authorList>
            <consortium name="The Broad Institute Genomics Platform"/>
            <person name="Earl A."/>
            <person name="Ward D."/>
            <person name="Feldgarden M."/>
            <person name="Gevers D."/>
            <person name="Martens E."/>
            <person name="Fenner L."/>
            <person name="Roux V."/>
            <person name="Mallet M.N."/>
            <person name="Raoult D."/>
            <person name="Walker B."/>
            <person name="Young S."/>
            <person name="Zeng Q."/>
            <person name="Gargeya S."/>
            <person name="Fitzgerald M."/>
            <person name="Haas B."/>
            <person name="Abouelleil A."/>
            <person name="Allen A.W."/>
            <person name="Alvarado L."/>
            <person name="Arachchi H.M."/>
            <person name="Berlin A.M."/>
            <person name="Chapman S.B."/>
            <person name="Gainer-Dewar J."/>
            <person name="Goldberg J."/>
            <person name="Griggs A."/>
            <person name="Gujja S."/>
            <person name="Hansen M."/>
            <person name="Howarth C."/>
            <person name="Imamovic A."/>
            <person name="Ireland A."/>
            <person name="Larimer J."/>
            <person name="McCowan C."/>
            <person name="Murphy C."/>
            <person name="Pearson M."/>
            <person name="Poon T.W."/>
            <person name="Priest M."/>
            <person name="Roberts A."/>
            <person name="Saif S."/>
            <person name="Shea T."/>
            <person name="Sisk P."/>
            <person name="Sykes S."/>
            <person name="Wortman J."/>
            <person name="Nusbaum C."/>
            <person name="Birren B."/>
        </authorList>
    </citation>
    <scope>NUCLEOTIDE SEQUENCE [LARGE SCALE GENOMIC DNA]</scope>
    <source>
        <strain evidence="2">B84634 / Timone 84634 / DSM 17679 / JCM 13223</strain>
    </source>
</reference>
<dbReference type="STRING" id="1121098.HMPREF1534_02464"/>
<dbReference type="AlphaFoldDB" id="U6RD45"/>
<gene>
    <name evidence="1" type="ORF">HMPREF1534_02464</name>
</gene>
<keyword evidence="2" id="KW-1185">Reference proteome</keyword>
<dbReference type="PATRIC" id="fig|1121098.3.peg.2499"/>
<accession>U6RD45</accession>
<dbReference type="EMBL" id="AQHY01000028">
    <property type="protein sequence ID" value="EOA53992.1"/>
    <property type="molecule type" value="Genomic_DNA"/>
</dbReference>
<protein>
    <submittedName>
        <fullName evidence="1">Uncharacterized protein</fullName>
    </submittedName>
</protein>
<dbReference type="Proteomes" id="UP000017831">
    <property type="component" value="Unassembled WGS sequence"/>
</dbReference>
<proteinExistence type="predicted"/>
<name>U6RD45_9BACT</name>